<dbReference type="Proteomes" id="UP001482620">
    <property type="component" value="Unassembled WGS sequence"/>
</dbReference>
<proteinExistence type="predicted"/>
<protein>
    <submittedName>
        <fullName evidence="1">Uncharacterized protein</fullName>
    </submittedName>
</protein>
<name>A0ABV0UY81_9TELE</name>
<reference evidence="1 2" key="1">
    <citation type="submission" date="2021-06" db="EMBL/GenBank/DDBJ databases">
        <authorList>
            <person name="Palmer J.M."/>
        </authorList>
    </citation>
    <scope>NUCLEOTIDE SEQUENCE [LARGE SCALE GENOMIC DNA]</scope>
    <source>
        <strain evidence="2">if_2019</strain>
        <tissue evidence="1">Muscle</tissue>
    </source>
</reference>
<evidence type="ECO:0000313" key="1">
    <source>
        <dbReference type="EMBL" id="MEQ2249320.1"/>
    </source>
</evidence>
<sequence length="73" mass="8128">MSLLFHCGFTKQNPVNYTIQRLKEEAADAGLETADASLQEQQTMTVCAVDETLEIIQEERVLFLYSGVTEGVC</sequence>
<comment type="caution">
    <text evidence="1">The sequence shown here is derived from an EMBL/GenBank/DDBJ whole genome shotgun (WGS) entry which is preliminary data.</text>
</comment>
<keyword evidence="2" id="KW-1185">Reference proteome</keyword>
<organism evidence="1 2">
    <name type="scientific">Ilyodon furcidens</name>
    <name type="common">goldbreast splitfin</name>
    <dbReference type="NCBI Taxonomy" id="33524"/>
    <lineage>
        <taxon>Eukaryota</taxon>
        <taxon>Metazoa</taxon>
        <taxon>Chordata</taxon>
        <taxon>Craniata</taxon>
        <taxon>Vertebrata</taxon>
        <taxon>Euteleostomi</taxon>
        <taxon>Actinopterygii</taxon>
        <taxon>Neopterygii</taxon>
        <taxon>Teleostei</taxon>
        <taxon>Neoteleostei</taxon>
        <taxon>Acanthomorphata</taxon>
        <taxon>Ovalentaria</taxon>
        <taxon>Atherinomorphae</taxon>
        <taxon>Cyprinodontiformes</taxon>
        <taxon>Goodeidae</taxon>
        <taxon>Ilyodon</taxon>
    </lineage>
</organism>
<accession>A0ABV0UY81</accession>
<gene>
    <name evidence="1" type="ORF">ILYODFUR_028044</name>
</gene>
<evidence type="ECO:0000313" key="2">
    <source>
        <dbReference type="Proteomes" id="UP001482620"/>
    </source>
</evidence>
<dbReference type="EMBL" id="JAHRIQ010084868">
    <property type="protein sequence ID" value="MEQ2249320.1"/>
    <property type="molecule type" value="Genomic_DNA"/>
</dbReference>